<dbReference type="AlphaFoldDB" id="A0A4R1M7X5"/>
<organism evidence="2 3">
    <name type="scientific">Natranaerovirga hydrolytica</name>
    <dbReference type="NCBI Taxonomy" id="680378"/>
    <lineage>
        <taxon>Bacteria</taxon>
        <taxon>Bacillati</taxon>
        <taxon>Bacillota</taxon>
        <taxon>Clostridia</taxon>
        <taxon>Lachnospirales</taxon>
        <taxon>Natranaerovirgaceae</taxon>
        <taxon>Natranaerovirga</taxon>
    </lineage>
</organism>
<name>A0A4R1M7X5_9FIRM</name>
<evidence type="ECO:0000313" key="3">
    <source>
        <dbReference type="Proteomes" id="UP000294545"/>
    </source>
</evidence>
<protein>
    <submittedName>
        <fullName evidence="2">Uncharacterized protein</fullName>
    </submittedName>
</protein>
<evidence type="ECO:0000313" key="2">
    <source>
        <dbReference type="EMBL" id="TCK87887.1"/>
    </source>
</evidence>
<gene>
    <name evidence="2" type="ORF">EDC19_2730</name>
</gene>
<keyword evidence="1" id="KW-0812">Transmembrane</keyword>
<keyword evidence="3" id="KW-1185">Reference proteome</keyword>
<sequence length="177" mass="20930">MRIIYKISWMCIVILIVFINLTIYTQIARPSPEGYRIKKEQVQYVLNLEDQMHYLLTDSLINMYVTLHKDKIAEILPEAIKVQRIKVNQKKQVIGVEINVLKLNYFLQLKYQCTIENNKLVVEIKEYALGNLILNHKLVDVIGIPKEILIDISLPHPLRLKEIENRLYLNIKKEDYL</sequence>
<feature type="transmembrane region" description="Helical" evidence="1">
    <location>
        <begin position="7"/>
        <end position="27"/>
    </location>
</feature>
<accession>A0A4R1M7X5</accession>
<keyword evidence="1" id="KW-0472">Membrane</keyword>
<comment type="caution">
    <text evidence="2">The sequence shown here is derived from an EMBL/GenBank/DDBJ whole genome shotgun (WGS) entry which is preliminary data.</text>
</comment>
<dbReference type="RefSeq" id="WP_132283381.1">
    <property type="nucleotide sequence ID" value="NZ_SMGQ01000018.1"/>
</dbReference>
<proteinExistence type="predicted"/>
<reference evidence="2 3" key="1">
    <citation type="submission" date="2019-03" db="EMBL/GenBank/DDBJ databases">
        <title>Genomic Encyclopedia of Type Strains, Phase IV (KMG-IV): sequencing the most valuable type-strain genomes for metagenomic binning, comparative biology and taxonomic classification.</title>
        <authorList>
            <person name="Goeker M."/>
        </authorList>
    </citation>
    <scope>NUCLEOTIDE SEQUENCE [LARGE SCALE GENOMIC DNA]</scope>
    <source>
        <strain evidence="2 3">DSM 24176</strain>
    </source>
</reference>
<dbReference type="EMBL" id="SMGQ01000018">
    <property type="protein sequence ID" value="TCK87887.1"/>
    <property type="molecule type" value="Genomic_DNA"/>
</dbReference>
<evidence type="ECO:0000256" key="1">
    <source>
        <dbReference type="SAM" id="Phobius"/>
    </source>
</evidence>
<keyword evidence="1" id="KW-1133">Transmembrane helix</keyword>
<dbReference type="Proteomes" id="UP000294545">
    <property type="component" value="Unassembled WGS sequence"/>
</dbReference>